<sequence length="173" mass="17820">MLPQLTPKDAADLLAQGRAVLFDIRDPDEFARRHVKGAHLRPLATLAADPLQVPAGQAAIFTCRSGMRTAANCERLAAVVSGPAYVLDGGLDGWAAAGLPVVENRKAPLELMRQVQIAAGGLVLAGVGLGLAVHPGFFGIAAFVGAGLTFAGVTGFCGMARLLALAPWNRVTA</sequence>
<dbReference type="InterPro" id="IPR001763">
    <property type="entry name" value="Rhodanese-like_dom"/>
</dbReference>
<dbReference type="PANTHER" id="PTHR44086">
    <property type="entry name" value="THIOSULFATE SULFURTRANSFERASE RDL2, MITOCHONDRIAL-RELATED"/>
    <property type="match status" value="1"/>
</dbReference>
<feature type="transmembrane region" description="Helical" evidence="1">
    <location>
        <begin position="140"/>
        <end position="164"/>
    </location>
</feature>
<protein>
    <submittedName>
        <fullName evidence="3">Rhodanese-related sulfurtransferase</fullName>
    </submittedName>
</protein>
<dbReference type="InterPro" id="IPR036873">
    <property type="entry name" value="Rhodanese-like_dom_sf"/>
</dbReference>
<keyword evidence="1" id="KW-0812">Transmembrane</keyword>
<feature type="domain" description="Rhodanese" evidence="2">
    <location>
        <begin position="15"/>
        <end position="103"/>
    </location>
</feature>
<dbReference type="SMART" id="SM00450">
    <property type="entry name" value="RHOD"/>
    <property type="match status" value="1"/>
</dbReference>
<gene>
    <name evidence="3" type="ORF">ABID41_001537</name>
</gene>
<keyword evidence="1" id="KW-0472">Membrane</keyword>
<dbReference type="InterPro" id="IPR021309">
    <property type="entry name" value="YgaP-like_TM"/>
</dbReference>
<keyword evidence="4" id="KW-1185">Reference proteome</keyword>
<evidence type="ECO:0000313" key="4">
    <source>
        <dbReference type="Proteomes" id="UP001549110"/>
    </source>
</evidence>
<evidence type="ECO:0000313" key="3">
    <source>
        <dbReference type="EMBL" id="MET3526442.1"/>
    </source>
</evidence>
<proteinExistence type="predicted"/>
<feature type="transmembrane region" description="Helical" evidence="1">
    <location>
        <begin position="115"/>
        <end position="134"/>
    </location>
</feature>
<dbReference type="SUPFAM" id="SSF52821">
    <property type="entry name" value="Rhodanese/Cell cycle control phosphatase"/>
    <property type="match status" value="1"/>
</dbReference>
<name>A0ABV2EI50_9CAUL</name>
<dbReference type="EMBL" id="JBEPLU010000001">
    <property type="protein sequence ID" value="MET3526442.1"/>
    <property type="molecule type" value="Genomic_DNA"/>
</dbReference>
<dbReference type="Gene3D" id="6.10.140.1340">
    <property type="match status" value="1"/>
</dbReference>
<dbReference type="PANTHER" id="PTHR44086:SF10">
    <property type="entry name" value="THIOSULFATE SULFURTRANSFERASE_RHODANESE-LIKE DOMAIN-CONTAINING PROTEIN 3"/>
    <property type="match status" value="1"/>
</dbReference>
<dbReference type="Gene3D" id="3.40.250.10">
    <property type="entry name" value="Rhodanese-like domain"/>
    <property type="match status" value="1"/>
</dbReference>
<evidence type="ECO:0000259" key="2">
    <source>
        <dbReference type="PROSITE" id="PS50206"/>
    </source>
</evidence>
<reference evidence="3 4" key="1">
    <citation type="submission" date="2024-06" db="EMBL/GenBank/DDBJ databases">
        <title>Genomic Encyclopedia of Type Strains, Phase IV (KMG-IV): sequencing the most valuable type-strain genomes for metagenomic binning, comparative biology and taxonomic classification.</title>
        <authorList>
            <person name="Goeker M."/>
        </authorList>
    </citation>
    <scope>NUCLEOTIDE SEQUENCE [LARGE SCALE GENOMIC DNA]</scope>
    <source>
        <strain evidence="3 4">DSM 17809</strain>
    </source>
</reference>
<dbReference type="PROSITE" id="PS50206">
    <property type="entry name" value="RHODANESE_3"/>
    <property type="match status" value="1"/>
</dbReference>
<evidence type="ECO:0000256" key="1">
    <source>
        <dbReference type="SAM" id="Phobius"/>
    </source>
</evidence>
<dbReference type="Proteomes" id="UP001549110">
    <property type="component" value="Unassembled WGS sequence"/>
</dbReference>
<comment type="caution">
    <text evidence="3">The sequence shown here is derived from an EMBL/GenBank/DDBJ whole genome shotgun (WGS) entry which is preliminary data.</text>
</comment>
<accession>A0ABV2EI50</accession>
<dbReference type="Pfam" id="PF11127">
    <property type="entry name" value="YgaP-like_TM"/>
    <property type="match status" value="1"/>
</dbReference>
<dbReference type="RefSeq" id="WP_331928297.1">
    <property type="nucleotide sequence ID" value="NZ_JBEPLU010000001.1"/>
</dbReference>
<dbReference type="Pfam" id="PF00581">
    <property type="entry name" value="Rhodanese"/>
    <property type="match status" value="1"/>
</dbReference>
<organism evidence="3 4">
    <name type="scientific">Phenylobacterium koreense</name>
    <dbReference type="NCBI Taxonomy" id="266125"/>
    <lineage>
        <taxon>Bacteria</taxon>
        <taxon>Pseudomonadati</taxon>
        <taxon>Pseudomonadota</taxon>
        <taxon>Alphaproteobacteria</taxon>
        <taxon>Caulobacterales</taxon>
        <taxon>Caulobacteraceae</taxon>
        <taxon>Phenylobacterium</taxon>
    </lineage>
</organism>
<keyword evidence="1" id="KW-1133">Transmembrane helix</keyword>